<evidence type="ECO:0000313" key="2">
    <source>
        <dbReference type="Proteomes" id="UP000273675"/>
    </source>
</evidence>
<gene>
    <name evidence="1" type="ORF">C7435_1922</name>
</gene>
<dbReference type="Pfam" id="PF09912">
    <property type="entry name" value="DUF2141"/>
    <property type="match status" value="1"/>
</dbReference>
<protein>
    <submittedName>
        <fullName evidence="1">Uncharacterized protein (DUF2141 family)</fullName>
    </submittedName>
</protein>
<dbReference type="AlphaFoldDB" id="A0A495D6K1"/>
<dbReference type="InterPro" id="IPR018673">
    <property type="entry name" value="DUF2141"/>
</dbReference>
<reference evidence="1 2" key="1">
    <citation type="submission" date="2018-10" db="EMBL/GenBank/DDBJ databases">
        <title>Genomic Encyclopedia of Type Strains, Phase IV (KMG-IV): sequencing the most valuable type-strain genomes for metagenomic binning, comparative biology and taxonomic classification.</title>
        <authorList>
            <person name="Goeker M."/>
        </authorList>
    </citation>
    <scope>NUCLEOTIDE SEQUENCE [LARGE SCALE GENOMIC DNA]</scope>
    <source>
        <strain evidence="1 2">DSM 4734</strain>
    </source>
</reference>
<accession>A0A495D6K1</accession>
<proteinExistence type="predicted"/>
<organism evidence="1 2">
    <name type="scientific">Maricaulis maris</name>
    <dbReference type="NCBI Taxonomy" id="74318"/>
    <lineage>
        <taxon>Bacteria</taxon>
        <taxon>Pseudomonadati</taxon>
        <taxon>Pseudomonadota</taxon>
        <taxon>Alphaproteobacteria</taxon>
        <taxon>Maricaulales</taxon>
        <taxon>Maricaulaceae</taxon>
        <taxon>Maricaulis</taxon>
    </lineage>
</organism>
<dbReference type="EMBL" id="RBIM01000004">
    <property type="protein sequence ID" value="RKQ96590.1"/>
    <property type="molecule type" value="Genomic_DNA"/>
</dbReference>
<dbReference type="Proteomes" id="UP000273675">
    <property type="component" value="Unassembled WGS sequence"/>
</dbReference>
<comment type="caution">
    <text evidence="1">The sequence shown here is derived from an EMBL/GenBank/DDBJ whole genome shotgun (WGS) entry which is preliminary data.</text>
</comment>
<name>A0A495D6K1_9PROT</name>
<dbReference type="RefSeq" id="WP_075190051.1">
    <property type="nucleotide sequence ID" value="NZ_RBIM01000004.1"/>
</dbReference>
<sequence length="137" mass="14373">MMMTAMILAACLGSAAQDEANLTVHVDGFSEARGAVMMAVFASAESWNGGDPVAGSRVEVSGDTVTVSFSSLPAGDYAIRMFHDVDGDGELNVNLMGIPSEPFAFSNNARGNFGPASWQDAVFQLVPGENTHSLDLR</sequence>
<evidence type="ECO:0000313" key="1">
    <source>
        <dbReference type="EMBL" id="RKQ96590.1"/>
    </source>
</evidence>